<keyword evidence="3" id="KW-1185">Reference proteome</keyword>
<gene>
    <name evidence="2" type="ORF">PHLCEN_2v772</name>
</gene>
<proteinExistence type="predicted"/>
<name>A0A2R6S544_9APHY</name>
<dbReference type="AlphaFoldDB" id="A0A2R6S544"/>
<sequence>MAVSGMDDVQVAPNQRPGWRGKGSGWELALVHMMVVPFLIRTSESADEQR</sequence>
<evidence type="ECO:0000256" key="1">
    <source>
        <dbReference type="SAM" id="MobiDB-lite"/>
    </source>
</evidence>
<organism evidence="2 3">
    <name type="scientific">Hermanssonia centrifuga</name>
    <dbReference type="NCBI Taxonomy" id="98765"/>
    <lineage>
        <taxon>Eukaryota</taxon>
        <taxon>Fungi</taxon>
        <taxon>Dikarya</taxon>
        <taxon>Basidiomycota</taxon>
        <taxon>Agaricomycotina</taxon>
        <taxon>Agaricomycetes</taxon>
        <taxon>Polyporales</taxon>
        <taxon>Meruliaceae</taxon>
        <taxon>Hermanssonia</taxon>
    </lineage>
</organism>
<dbReference type="EMBL" id="MLYV02000047">
    <property type="protein sequence ID" value="PSS37382.1"/>
    <property type="molecule type" value="Genomic_DNA"/>
</dbReference>
<accession>A0A2R6S544</accession>
<feature type="region of interest" description="Disordered" evidence="1">
    <location>
        <begin position="1"/>
        <end position="21"/>
    </location>
</feature>
<evidence type="ECO:0000313" key="3">
    <source>
        <dbReference type="Proteomes" id="UP000186601"/>
    </source>
</evidence>
<dbReference type="Proteomes" id="UP000186601">
    <property type="component" value="Unassembled WGS sequence"/>
</dbReference>
<comment type="caution">
    <text evidence="2">The sequence shown here is derived from an EMBL/GenBank/DDBJ whole genome shotgun (WGS) entry which is preliminary data.</text>
</comment>
<protein>
    <submittedName>
        <fullName evidence="2">Uncharacterized protein</fullName>
    </submittedName>
</protein>
<evidence type="ECO:0000313" key="2">
    <source>
        <dbReference type="EMBL" id="PSS37382.1"/>
    </source>
</evidence>
<reference evidence="2 3" key="1">
    <citation type="submission" date="2018-02" db="EMBL/GenBank/DDBJ databases">
        <title>Genome sequence of the basidiomycete white-rot fungus Phlebia centrifuga.</title>
        <authorList>
            <person name="Granchi Z."/>
            <person name="Peng M."/>
            <person name="de Vries R.P."/>
            <person name="Hilden K."/>
            <person name="Makela M.R."/>
            <person name="Grigoriev I."/>
            <person name="Riley R."/>
        </authorList>
    </citation>
    <scope>NUCLEOTIDE SEQUENCE [LARGE SCALE GENOMIC DNA]</scope>
    <source>
        <strain evidence="2 3">FBCC195</strain>
    </source>
</reference>